<dbReference type="FunFam" id="3.40.50.1970:FF:000003">
    <property type="entry name" value="Alcohol dehydrogenase, iron-containing"/>
    <property type="match status" value="1"/>
</dbReference>
<dbReference type="Proteomes" id="UP000266258">
    <property type="component" value="Unassembled WGS sequence"/>
</dbReference>
<feature type="domain" description="Alcohol dehydrogenase iron-type/glycerol dehydrogenase GldA" evidence="4">
    <location>
        <begin position="9"/>
        <end position="194"/>
    </location>
</feature>
<protein>
    <submittedName>
        <fullName evidence="6">Uncharacterized protein</fullName>
    </submittedName>
</protein>
<dbReference type="GO" id="GO:0008106">
    <property type="term" value="F:alcohol dehydrogenase (NADP+) activity"/>
    <property type="evidence" value="ECO:0007669"/>
    <property type="project" value="TreeGrafter"/>
</dbReference>
<accession>A0A3A1XZP5</accession>
<dbReference type="InterPro" id="IPR001670">
    <property type="entry name" value="ADH_Fe/GldA"/>
</dbReference>
<dbReference type="Pfam" id="PF25137">
    <property type="entry name" value="ADH_Fe_C"/>
    <property type="match status" value="1"/>
</dbReference>
<comment type="cofactor">
    <cofactor evidence="1">
        <name>Fe cation</name>
        <dbReference type="ChEBI" id="CHEBI:24875"/>
    </cofactor>
</comment>
<dbReference type="GO" id="GO:0046872">
    <property type="term" value="F:metal ion binding"/>
    <property type="evidence" value="ECO:0007669"/>
    <property type="project" value="InterPro"/>
</dbReference>
<dbReference type="RefSeq" id="WP_119497756.1">
    <property type="nucleotide sequence ID" value="NZ_NRJH01000066.1"/>
</dbReference>
<sequence length="442" mass="50435">MQNFDFYNPTKVVFGTEQLSQLSTLIPRQAKIMLLYGKSSVKRLGILEQVKQALALPAYQIIEFGGIEPNPDIAQLVEAIYVARKNKVDYLLALGGGSVIDATKFISGHINYEQFDILLFDVNKDLFEVAEQDILFDSNNQEFINTPTPFGVVLTCPGTGSEMNRWAVISDKFRQIKIDFGHENLFPQFTIIDPSLTLSLPQRQVQNGVVDAMVHIFEQYLLVDTARNQNEVACQMAEGLLRVLWQYGPLTVAEPKNLEYRANFCWAATMALNGYLSVGLNEEDWSSHQIGHMLTALYDIEHAPSLAAVFIANLQQRFVAKTPALARFAHQVLGIKTKNPSKAAQQALERIADYFTRMQMPISLVDYRLQRPRVIMQYISQCMRKQNQRSFGEFAQVNKKMIYAIIKSQPLRIKERRRVKILSHLRVACKTYNFKKTKQTKK</sequence>
<feature type="domain" description="Fe-containing alcohol dehydrogenase-like C-terminal" evidence="5">
    <location>
        <begin position="208"/>
        <end position="408"/>
    </location>
</feature>
<dbReference type="PANTHER" id="PTHR43633:SF1">
    <property type="entry name" value="ALCOHOL DEHYDROGENASE YQHD"/>
    <property type="match status" value="1"/>
</dbReference>
<evidence type="ECO:0000313" key="6">
    <source>
        <dbReference type="EMBL" id="RIY31473.1"/>
    </source>
</evidence>
<dbReference type="Pfam" id="PF00465">
    <property type="entry name" value="Fe-ADH"/>
    <property type="match status" value="1"/>
</dbReference>
<dbReference type="CDD" id="cd08187">
    <property type="entry name" value="BDH"/>
    <property type="match status" value="1"/>
</dbReference>
<dbReference type="Gene3D" id="3.40.50.1970">
    <property type="match status" value="1"/>
</dbReference>
<dbReference type="SUPFAM" id="SSF56796">
    <property type="entry name" value="Dehydroquinate synthase-like"/>
    <property type="match status" value="1"/>
</dbReference>
<dbReference type="AlphaFoldDB" id="A0A3A1XZP5"/>
<evidence type="ECO:0000256" key="2">
    <source>
        <dbReference type="ARBA" id="ARBA00007358"/>
    </source>
</evidence>
<keyword evidence="3" id="KW-0560">Oxidoreductase</keyword>
<evidence type="ECO:0000313" key="7">
    <source>
        <dbReference type="Proteomes" id="UP000266258"/>
    </source>
</evidence>
<dbReference type="GO" id="GO:0005829">
    <property type="term" value="C:cytosol"/>
    <property type="evidence" value="ECO:0007669"/>
    <property type="project" value="TreeGrafter"/>
</dbReference>
<evidence type="ECO:0000259" key="4">
    <source>
        <dbReference type="Pfam" id="PF00465"/>
    </source>
</evidence>
<gene>
    <name evidence="6" type="ORF">CJP74_07215</name>
</gene>
<proteinExistence type="inferred from homology"/>
<dbReference type="OrthoDB" id="9815791at2"/>
<dbReference type="GO" id="GO:1990002">
    <property type="term" value="F:methylglyoxal reductase (NADPH) (acetol producing) activity"/>
    <property type="evidence" value="ECO:0007669"/>
    <property type="project" value="TreeGrafter"/>
</dbReference>
<comment type="caution">
    <text evidence="6">The sequence shown here is derived from an EMBL/GenBank/DDBJ whole genome shotgun (WGS) entry which is preliminary data.</text>
</comment>
<dbReference type="InterPro" id="IPR044731">
    <property type="entry name" value="BDH-like"/>
</dbReference>
<dbReference type="EMBL" id="NRJH01000066">
    <property type="protein sequence ID" value="RIY31473.1"/>
    <property type="molecule type" value="Genomic_DNA"/>
</dbReference>
<dbReference type="Gene3D" id="1.20.1090.10">
    <property type="entry name" value="Dehydroquinate synthase-like - alpha domain"/>
    <property type="match status" value="1"/>
</dbReference>
<keyword evidence="7" id="KW-1185">Reference proteome</keyword>
<reference evidence="6 7" key="1">
    <citation type="submission" date="2017-08" db="EMBL/GenBank/DDBJ databases">
        <title>Reclassification of Bisgaard taxon 37 and 44.</title>
        <authorList>
            <person name="Christensen H."/>
        </authorList>
    </citation>
    <scope>NUCLEOTIDE SEQUENCE [LARGE SCALE GENOMIC DNA]</scope>
    <source>
        <strain evidence="6 7">B96_4</strain>
    </source>
</reference>
<comment type="similarity">
    <text evidence="2">Belongs to the iron-containing alcohol dehydrogenase family.</text>
</comment>
<evidence type="ECO:0000256" key="1">
    <source>
        <dbReference type="ARBA" id="ARBA00001962"/>
    </source>
</evidence>
<dbReference type="GO" id="GO:1990362">
    <property type="term" value="F:butanol dehydrogenase (NAD+) activity"/>
    <property type="evidence" value="ECO:0007669"/>
    <property type="project" value="InterPro"/>
</dbReference>
<name>A0A3A1XZP5_9GAMM</name>
<evidence type="ECO:0000256" key="3">
    <source>
        <dbReference type="ARBA" id="ARBA00023002"/>
    </source>
</evidence>
<dbReference type="InterPro" id="IPR056798">
    <property type="entry name" value="ADH_Fe_C"/>
</dbReference>
<dbReference type="PANTHER" id="PTHR43633">
    <property type="entry name" value="ALCOHOL DEHYDROGENASE YQHD"/>
    <property type="match status" value="1"/>
</dbReference>
<evidence type="ECO:0000259" key="5">
    <source>
        <dbReference type="Pfam" id="PF25137"/>
    </source>
</evidence>
<organism evidence="6 7">
    <name type="scientific">Psittacicella melopsittaci</name>
    <dbReference type="NCBI Taxonomy" id="2028576"/>
    <lineage>
        <taxon>Bacteria</taxon>
        <taxon>Pseudomonadati</taxon>
        <taxon>Pseudomonadota</taxon>
        <taxon>Gammaproteobacteria</taxon>
        <taxon>Pasteurellales</taxon>
        <taxon>Psittacicellaceae</taxon>
        <taxon>Psittacicella</taxon>
    </lineage>
</organism>